<evidence type="ECO:0000313" key="3">
    <source>
        <dbReference type="Proteomes" id="UP001231924"/>
    </source>
</evidence>
<reference evidence="2 3" key="1">
    <citation type="submission" date="2023-06" db="EMBL/GenBank/DDBJ databases">
        <title>Actinomycetospora Odt1-22.</title>
        <authorList>
            <person name="Supong K."/>
        </authorList>
    </citation>
    <scope>NUCLEOTIDE SEQUENCE [LARGE SCALE GENOMIC DNA]</scope>
    <source>
        <strain evidence="2 3">Odt1-22</strain>
    </source>
</reference>
<evidence type="ECO:0000256" key="1">
    <source>
        <dbReference type="SAM" id="MobiDB-lite"/>
    </source>
</evidence>
<feature type="compositionally biased region" description="Basic residues" evidence="1">
    <location>
        <begin position="222"/>
        <end position="236"/>
    </location>
</feature>
<dbReference type="RefSeq" id="WP_286053220.1">
    <property type="nucleotide sequence ID" value="NZ_JASVWF010000002.1"/>
</dbReference>
<accession>A0ABT7MBR0</accession>
<evidence type="ECO:0000313" key="2">
    <source>
        <dbReference type="EMBL" id="MDL5156853.1"/>
    </source>
</evidence>
<feature type="region of interest" description="Disordered" evidence="1">
    <location>
        <begin position="99"/>
        <end position="236"/>
    </location>
</feature>
<protein>
    <submittedName>
        <fullName evidence="2">Uncharacterized protein</fullName>
    </submittedName>
</protein>
<keyword evidence="3" id="KW-1185">Reference proteome</keyword>
<feature type="compositionally biased region" description="Pro residues" evidence="1">
    <location>
        <begin position="106"/>
        <end position="117"/>
    </location>
</feature>
<comment type="caution">
    <text evidence="2">The sequence shown here is derived from an EMBL/GenBank/DDBJ whole genome shotgun (WGS) entry which is preliminary data.</text>
</comment>
<organism evidence="2 3">
    <name type="scientific">Actinomycetospora termitidis</name>
    <dbReference type="NCBI Taxonomy" id="3053470"/>
    <lineage>
        <taxon>Bacteria</taxon>
        <taxon>Bacillati</taxon>
        <taxon>Actinomycetota</taxon>
        <taxon>Actinomycetes</taxon>
        <taxon>Pseudonocardiales</taxon>
        <taxon>Pseudonocardiaceae</taxon>
        <taxon>Actinomycetospora</taxon>
    </lineage>
</organism>
<gene>
    <name evidence="2" type="ORF">QRT03_12865</name>
</gene>
<feature type="compositionally biased region" description="Basic and acidic residues" evidence="1">
    <location>
        <begin position="152"/>
        <end position="172"/>
    </location>
</feature>
<feature type="compositionally biased region" description="Low complexity" evidence="1">
    <location>
        <begin position="199"/>
        <end position="217"/>
    </location>
</feature>
<name>A0ABT7MBR0_9PSEU</name>
<dbReference type="EMBL" id="JASVWF010000002">
    <property type="protein sequence ID" value="MDL5156853.1"/>
    <property type="molecule type" value="Genomic_DNA"/>
</dbReference>
<dbReference type="Proteomes" id="UP001231924">
    <property type="component" value="Unassembled WGS sequence"/>
</dbReference>
<sequence length="236" mass="24755">MSGAGGSTEADRVARERLAREARETATTLLDWVGTRVEGADGGAERPRQSPGPCTWCPVCALAAALRGEQPELTATLAEQASGLLVLLRLLVQAHATGTHEHHAPAPDPTFPDPTPGAAPAGWPSEWGTPTWTTDVPWETAPHAVFDPEPVPARDDPADAADVDPRPADRPTGKRGPRPSPRHSLGDPTPADPRPADPTPAAAAPSPGGPTTTAPAPERARRGVQRIPVRRRPRPC</sequence>
<proteinExistence type="predicted"/>